<evidence type="ECO:0000313" key="6">
    <source>
        <dbReference type="Proteomes" id="UP000306113"/>
    </source>
</evidence>
<reference evidence="5 6" key="1">
    <citation type="submission" date="2019-04" db="EMBL/GenBank/DDBJ databases">
        <title>Draft genome sequence of Youngimonas vesicularis.</title>
        <authorList>
            <person name="Hameed A."/>
        </authorList>
    </citation>
    <scope>NUCLEOTIDE SEQUENCE [LARGE SCALE GENOMIC DNA]</scope>
    <source>
        <strain evidence="5 6">CC-AMW-E</strain>
    </source>
</reference>
<evidence type="ECO:0000256" key="1">
    <source>
        <dbReference type="ARBA" id="ARBA00004418"/>
    </source>
</evidence>
<dbReference type="InterPro" id="IPR038404">
    <property type="entry name" value="TRAP_DctP_sf"/>
</dbReference>
<sequence length="367" mass="39427">MKHVFTAATISAAIALPAAADEIRATSSFGPSHVLATAGYPALFKKLEEFTAGRWTGYDTPSGLLAPNEMNTGLRDGISDLGPIILPYFAADYPESGIVGELSILGTDNRAISSAVTEYIATCAECQAEFARAGHVFLGSDATTNYEFLSSKPIRTLDDMKGVRIRTAGSVFTRFVESLGAEPVQMPSSELFEGLSSGVINATYSSVADLKNAQLYDVVKYVTMIDQGVFNAAAMTNASSMLWGRMSAEDRAALAHASQYAQTIGVQSWIDTTDEARKTGEEKGVEFITPDEGLKAKAAEFREAHLAGAAATLESRGVKDAAAKIERYKALLAKWEGLVQNVHTSDELAELRFAEIWSKVDFNTYGQ</sequence>
<dbReference type="AlphaFoldDB" id="A0A4S3M7B0"/>
<dbReference type="InterPro" id="IPR018389">
    <property type="entry name" value="DctP_fam"/>
</dbReference>
<evidence type="ECO:0000313" key="5">
    <source>
        <dbReference type="EMBL" id="THD73053.1"/>
    </source>
</evidence>
<keyword evidence="6" id="KW-1185">Reference proteome</keyword>
<keyword evidence="2 4" id="KW-0732">Signal</keyword>
<comment type="subcellular location">
    <subcellularLocation>
        <location evidence="1">Periplasm</location>
    </subcellularLocation>
</comment>
<dbReference type="PANTHER" id="PTHR33376:SF15">
    <property type="entry name" value="BLL6794 PROTEIN"/>
    <property type="match status" value="1"/>
</dbReference>
<dbReference type="Gene3D" id="3.40.190.170">
    <property type="entry name" value="Bacterial extracellular solute-binding protein, family 7"/>
    <property type="match status" value="1"/>
</dbReference>
<organism evidence="5 6">
    <name type="scientific">Thalassobius vesicularis</name>
    <dbReference type="NCBI Taxonomy" id="1294297"/>
    <lineage>
        <taxon>Bacteria</taxon>
        <taxon>Pseudomonadati</taxon>
        <taxon>Pseudomonadota</taxon>
        <taxon>Alphaproteobacteria</taxon>
        <taxon>Rhodobacterales</taxon>
        <taxon>Roseobacteraceae</taxon>
        <taxon>Thalassovita</taxon>
    </lineage>
</organism>
<dbReference type="Pfam" id="PF03480">
    <property type="entry name" value="DctP"/>
    <property type="match status" value="1"/>
</dbReference>
<gene>
    <name evidence="5" type="ORF">E7681_13505</name>
</gene>
<dbReference type="GO" id="GO:0042597">
    <property type="term" value="C:periplasmic space"/>
    <property type="evidence" value="ECO:0007669"/>
    <property type="project" value="UniProtKB-SubCell"/>
</dbReference>
<comment type="caution">
    <text evidence="5">The sequence shown here is derived from an EMBL/GenBank/DDBJ whole genome shotgun (WGS) entry which is preliminary data.</text>
</comment>
<accession>A0A4S3M7B0</accession>
<feature type="chain" id="PRO_5020712320" evidence="4">
    <location>
        <begin position="21"/>
        <end position="367"/>
    </location>
</feature>
<evidence type="ECO:0000256" key="4">
    <source>
        <dbReference type="SAM" id="SignalP"/>
    </source>
</evidence>
<name>A0A4S3M7B0_9RHOB</name>
<dbReference type="Proteomes" id="UP000306113">
    <property type="component" value="Unassembled WGS sequence"/>
</dbReference>
<dbReference type="NCBIfam" id="NF037995">
    <property type="entry name" value="TRAP_S1"/>
    <property type="match status" value="1"/>
</dbReference>
<dbReference type="CDD" id="cd13666">
    <property type="entry name" value="PBP2_TRAP_DctP_like_1"/>
    <property type="match status" value="1"/>
</dbReference>
<proteinExistence type="predicted"/>
<protein>
    <submittedName>
        <fullName evidence="5">C4-dicarboxylate ABC transporter substrate-binding protein</fullName>
    </submittedName>
</protein>
<evidence type="ECO:0000256" key="2">
    <source>
        <dbReference type="ARBA" id="ARBA00022729"/>
    </source>
</evidence>
<dbReference type="EMBL" id="SSMD01000006">
    <property type="protein sequence ID" value="THD73053.1"/>
    <property type="molecule type" value="Genomic_DNA"/>
</dbReference>
<evidence type="ECO:0000256" key="3">
    <source>
        <dbReference type="ARBA" id="ARBA00022764"/>
    </source>
</evidence>
<keyword evidence="3" id="KW-0574">Periplasm</keyword>
<dbReference type="GO" id="GO:0055085">
    <property type="term" value="P:transmembrane transport"/>
    <property type="evidence" value="ECO:0007669"/>
    <property type="project" value="InterPro"/>
</dbReference>
<dbReference type="OrthoDB" id="7239472at2"/>
<dbReference type="PANTHER" id="PTHR33376">
    <property type="match status" value="1"/>
</dbReference>
<feature type="signal peptide" evidence="4">
    <location>
        <begin position="1"/>
        <end position="20"/>
    </location>
</feature>